<dbReference type="Pfam" id="PF06580">
    <property type="entry name" value="His_kinase"/>
    <property type="match status" value="1"/>
</dbReference>
<keyword evidence="3" id="KW-0418">Kinase</keyword>
<feature type="transmembrane region" description="Helical" evidence="1">
    <location>
        <begin position="12"/>
        <end position="35"/>
    </location>
</feature>
<protein>
    <submittedName>
        <fullName evidence="3">Histidine kinase</fullName>
    </submittedName>
</protein>
<dbReference type="SUPFAM" id="SSF55874">
    <property type="entry name" value="ATPase domain of HSP90 chaperone/DNA topoisomerase II/histidine kinase"/>
    <property type="match status" value="1"/>
</dbReference>
<feature type="transmembrane region" description="Helical" evidence="1">
    <location>
        <begin position="127"/>
        <end position="147"/>
    </location>
</feature>
<dbReference type="InterPro" id="IPR010559">
    <property type="entry name" value="Sig_transdc_His_kin_internal"/>
</dbReference>
<name>A0ABY4ZRT8_9CAUL</name>
<feature type="transmembrane region" description="Helical" evidence="1">
    <location>
        <begin position="80"/>
        <end position="101"/>
    </location>
</feature>
<dbReference type="Gene3D" id="3.30.565.10">
    <property type="entry name" value="Histidine kinase-like ATPase, C-terminal domain"/>
    <property type="match status" value="1"/>
</dbReference>
<dbReference type="Proteomes" id="UP001057520">
    <property type="component" value="Chromosome"/>
</dbReference>
<keyword evidence="3" id="KW-0808">Transferase</keyword>
<dbReference type="InterPro" id="IPR050640">
    <property type="entry name" value="Bact_2-comp_sensor_kinase"/>
</dbReference>
<evidence type="ECO:0000313" key="3">
    <source>
        <dbReference type="EMBL" id="USQ94737.1"/>
    </source>
</evidence>
<accession>A0ABY4ZRT8</accession>
<dbReference type="PANTHER" id="PTHR34220:SF7">
    <property type="entry name" value="SENSOR HISTIDINE KINASE YPDA"/>
    <property type="match status" value="1"/>
</dbReference>
<feature type="transmembrane region" description="Helical" evidence="1">
    <location>
        <begin position="47"/>
        <end position="68"/>
    </location>
</feature>
<keyword evidence="1" id="KW-0812">Transmembrane</keyword>
<dbReference type="InterPro" id="IPR005467">
    <property type="entry name" value="His_kinase_dom"/>
</dbReference>
<keyword evidence="1" id="KW-1133">Transmembrane helix</keyword>
<dbReference type="InterPro" id="IPR003594">
    <property type="entry name" value="HATPase_dom"/>
</dbReference>
<dbReference type="Pfam" id="PF02518">
    <property type="entry name" value="HATPase_c"/>
    <property type="match status" value="1"/>
</dbReference>
<evidence type="ECO:0000313" key="4">
    <source>
        <dbReference type="Proteomes" id="UP001057520"/>
    </source>
</evidence>
<organism evidence="3 4">
    <name type="scientific">Caulobacter segnis</name>
    <dbReference type="NCBI Taxonomy" id="88688"/>
    <lineage>
        <taxon>Bacteria</taxon>
        <taxon>Pseudomonadati</taxon>
        <taxon>Pseudomonadota</taxon>
        <taxon>Alphaproteobacteria</taxon>
        <taxon>Caulobacterales</taxon>
        <taxon>Caulobacteraceae</taxon>
        <taxon>Caulobacter</taxon>
    </lineage>
</organism>
<gene>
    <name evidence="3" type="ORF">MZV50_19495</name>
</gene>
<keyword evidence="4" id="KW-1185">Reference proteome</keyword>
<dbReference type="PROSITE" id="PS50109">
    <property type="entry name" value="HIS_KIN"/>
    <property type="match status" value="1"/>
</dbReference>
<evidence type="ECO:0000256" key="1">
    <source>
        <dbReference type="SAM" id="Phobius"/>
    </source>
</evidence>
<dbReference type="InterPro" id="IPR036890">
    <property type="entry name" value="HATPase_C_sf"/>
</dbReference>
<feature type="domain" description="Histidine kinase" evidence="2">
    <location>
        <begin position="273"/>
        <end position="369"/>
    </location>
</feature>
<proteinExistence type="predicted"/>
<dbReference type="GO" id="GO:0016301">
    <property type="term" value="F:kinase activity"/>
    <property type="evidence" value="ECO:0007669"/>
    <property type="project" value="UniProtKB-KW"/>
</dbReference>
<sequence>MKDVDVGLKSDLFRQALPLTLGVWGLDTLLFGLPYLASGKAPPPGVLASHLLFMALGALLSGVIYIRARRTLEADQPVRFAALAPAVVGLGLVLAVSDLLIGGRLRAVLDGAHPTWRVVAARAASEFMIGAWMFALLGALYLMMIAVRVTRERERQLADARAQALAAEAQASAARLAALRYQLNPHFLFNTLNAVSASVITGRNDEAESMLARLAEFLRLTLAADPQAMIPLEDELATLQAYLEIESVRFRDRLGLEFSCPDALSVAVVPSFILQPLIENAVKHGVAPTSRPVTIRLEVSRDGEDLVVIVEDDGEVLTHQAEGRKAEGMGVGLTNVRQRLEALYGARGVLQAAPRERGFLVLVRIPLQLDATTRARAA</sequence>
<dbReference type="EMBL" id="CP096040">
    <property type="protein sequence ID" value="USQ94737.1"/>
    <property type="molecule type" value="Genomic_DNA"/>
</dbReference>
<evidence type="ECO:0000259" key="2">
    <source>
        <dbReference type="PROSITE" id="PS50109"/>
    </source>
</evidence>
<reference evidence="3 4" key="1">
    <citation type="submission" date="2022-04" db="EMBL/GenBank/DDBJ databases">
        <title>Genome sequence of soybean root-associated Caulobacter segnis RL271.</title>
        <authorList>
            <person name="Longley R."/>
            <person name="Bonito G."/>
            <person name="Trigodet F."/>
            <person name="Crosson S."/>
            <person name="Fiebig A."/>
        </authorList>
    </citation>
    <scope>NUCLEOTIDE SEQUENCE [LARGE SCALE GENOMIC DNA]</scope>
    <source>
        <strain evidence="3 4">RL271</strain>
    </source>
</reference>
<dbReference type="SMART" id="SM00387">
    <property type="entry name" value="HATPase_c"/>
    <property type="match status" value="1"/>
</dbReference>
<keyword evidence="1" id="KW-0472">Membrane</keyword>
<dbReference type="PANTHER" id="PTHR34220">
    <property type="entry name" value="SENSOR HISTIDINE KINASE YPDA"/>
    <property type="match status" value="1"/>
</dbReference>